<accession>A0A4Q4ZN00</accession>
<dbReference type="GO" id="GO:0006508">
    <property type="term" value="P:proteolysis"/>
    <property type="evidence" value="ECO:0007669"/>
    <property type="project" value="UniProtKB-KW"/>
</dbReference>
<name>A0A4Q4ZN00_9ACTN</name>
<dbReference type="InterPro" id="IPR001940">
    <property type="entry name" value="Peptidase_S1C"/>
</dbReference>
<sequence>MDTTNPHPDSEGPQEPREETTQDTREIPGAGAAPTGPAPYPAYHQYPAPQYPTGYPAPGQPAPQHAPQHAQPGQQPGQQQPRQPGQPYAQQPYAQQPWPTHPYAAYPPYGSHRGRRPWRAALVGGLVGGVAAAAIGIPLTWAIADHAAAPVAGQSPSANGGTQPNEGSNGGSEGLVPQMPGGGSRQWTVPGANTQATGTAATDQQSKGVLLVNTELPNGAGAGTGMVLSSSGLALTNYHVVEGSTSVTATVASTGKTYDADVVGYDAKSDVALIRLQDASGLDTVHIDNDGATLQQQVTAVGNAMGQGELLAASGTITAEDQSITTRESGSAAAEHLSGLLETDAPVVSGYSGGPMYDAQGEVVGISTAASSGMSSTGAVESYAVPIHDALSIVDQIEAGNESGDVTIGPAPFLGIVAGQSSGGVGVAEVEQGGPAAKAGVTAGDTVTAVDGTKVGSLAALRDVLAQHEPGDSVAITWRDASGAQHSGTVHLAESPVN</sequence>
<protein>
    <submittedName>
        <fullName evidence="6">PDZ domain-containing protein</fullName>
    </submittedName>
</protein>
<dbReference type="InterPro" id="IPR001478">
    <property type="entry name" value="PDZ"/>
</dbReference>
<feature type="region of interest" description="Disordered" evidence="3">
    <location>
        <begin position="151"/>
        <end position="204"/>
    </location>
</feature>
<organism evidence="6 7">
    <name type="scientific">Nocardioides guangzhouensis</name>
    <dbReference type="NCBI Taxonomy" id="2497878"/>
    <lineage>
        <taxon>Bacteria</taxon>
        <taxon>Bacillati</taxon>
        <taxon>Actinomycetota</taxon>
        <taxon>Actinomycetes</taxon>
        <taxon>Propionibacteriales</taxon>
        <taxon>Nocardioidaceae</taxon>
        <taxon>Nocardioides</taxon>
    </lineage>
</organism>
<feature type="compositionally biased region" description="Low complexity" evidence="3">
    <location>
        <begin position="192"/>
        <end position="204"/>
    </location>
</feature>
<keyword evidence="2" id="KW-0378">Hydrolase</keyword>
<evidence type="ECO:0000256" key="1">
    <source>
        <dbReference type="ARBA" id="ARBA00022670"/>
    </source>
</evidence>
<gene>
    <name evidence="6" type="ORF">EKO23_00730</name>
</gene>
<feature type="compositionally biased region" description="Low complexity" evidence="3">
    <location>
        <begin position="28"/>
        <end position="97"/>
    </location>
</feature>
<keyword evidence="4" id="KW-0472">Membrane</keyword>
<feature type="transmembrane region" description="Helical" evidence="4">
    <location>
        <begin position="120"/>
        <end position="144"/>
    </location>
</feature>
<keyword evidence="4" id="KW-1133">Transmembrane helix</keyword>
<evidence type="ECO:0000313" key="6">
    <source>
        <dbReference type="EMBL" id="RYP88991.1"/>
    </source>
</evidence>
<dbReference type="AlphaFoldDB" id="A0A4Q4ZN00"/>
<dbReference type="PANTHER" id="PTHR43343">
    <property type="entry name" value="PEPTIDASE S12"/>
    <property type="match status" value="1"/>
</dbReference>
<dbReference type="SUPFAM" id="SSF50156">
    <property type="entry name" value="PDZ domain-like"/>
    <property type="match status" value="1"/>
</dbReference>
<feature type="compositionally biased region" description="Basic and acidic residues" evidence="3">
    <location>
        <begin position="8"/>
        <end position="26"/>
    </location>
</feature>
<dbReference type="PRINTS" id="PR00834">
    <property type="entry name" value="PROTEASES2C"/>
</dbReference>
<dbReference type="PANTHER" id="PTHR43343:SF3">
    <property type="entry name" value="PROTEASE DO-LIKE 8, CHLOROPLASTIC"/>
    <property type="match status" value="1"/>
</dbReference>
<dbReference type="PROSITE" id="PS50106">
    <property type="entry name" value="PDZ"/>
    <property type="match status" value="1"/>
</dbReference>
<dbReference type="Pfam" id="PF13180">
    <property type="entry name" value="PDZ_2"/>
    <property type="match status" value="1"/>
</dbReference>
<dbReference type="SMART" id="SM00228">
    <property type="entry name" value="PDZ"/>
    <property type="match status" value="1"/>
</dbReference>
<evidence type="ECO:0000259" key="5">
    <source>
        <dbReference type="PROSITE" id="PS50106"/>
    </source>
</evidence>
<dbReference type="Pfam" id="PF13365">
    <property type="entry name" value="Trypsin_2"/>
    <property type="match status" value="1"/>
</dbReference>
<evidence type="ECO:0000313" key="7">
    <source>
        <dbReference type="Proteomes" id="UP000295198"/>
    </source>
</evidence>
<dbReference type="SUPFAM" id="SSF50494">
    <property type="entry name" value="Trypsin-like serine proteases"/>
    <property type="match status" value="1"/>
</dbReference>
<dbReference type="RefSeq" id="WP_134713051.1">
    <property type="nucleotide sequence ID" value="NZ_SDKM01000001.1"/>
</dbReference>
<evidence type="ECO:0000256" key="4">
    <source>
        <dbReference type="SAM" id="Phobius"/>
    </source>
</evidence>
<evidence type="ECO:0000256" key="3">
    <source>
        <dbReference type="SAM" id="MobiDB-lite"/>
    </source>
</evidence>
<comment type="caution">
    <text evidence="6">The sequence shown here is derived from an EMBL/GenBank/DDBJ whole genome shotgun (WGS) entry which is preliminary data.</text>
</comment>
<feature type="compositionally biased region" description="Polar residues" evidence="3">
    <location>
        <begin position="154"/>
        <end position="167"/>
    </location>
</feature>
<keyword evidence="1" id="KW-0645">Protease</keyword>
<keyword evidence="7" id="KW-1185">Reference proteome</keyword>
<dbReference type="Gene3D" id="2.40.10.120">
    <property type="match status" value="1"/>
</dbReference>
<reference evidence="6 7" key="1">
    <citation type="submission" date="2019-01" db="EMBL/GenBank/DDBJ databases">
        <title>Nocardioides guangzhouensis sp. nov., an actinobacterium isolated from soil.</title>
        <authorList>
            <person name="Fu Y."/>
            <person name="Cai Y."/>
            <person name="Lin Z."/>
            <person name="Chen P."/>
        </authorList>
    </citation>
    <scope>NUCLEOTIDE SEQUENCE [LARGE SCALE GENOMIC DNA]</scope>
    <source>
        <strain evidence="6 7">130</strain>
    </source>
</reference>
<dbReference type="InterPro" id="IPR009003">
    <property type="entry name" value="Peptidase_S1_PA"/>
</dbReference>
<feature type="region of interest" description="Disordered" evidence="3">
    <location>
        <begin position="1"/>
        <end position="106"/>
    </location>
</feature>
<dbReference type="InterPro" id="IPR036034">
    <property type="entry name" value="PDZ_sf"/>
</dbReference>
<feature type="domain" description="PDZ" evidence="5">
    <location>
        <begin position="409"/>
        <end position="455"/>
    </location>
</feature>
<proteinExistence type="predicted"/>
<dbReference type="Gene3D" id="2.30.42.10">
    <property type="match status" value="1"/>
</dbReference>
<dbReference type="EMBL" id="SDKM01000001">
    <property type="protein sequence ID" value="RYP88991.1"/>
    <property type="molecule type" value="Genomic_DNA"/>
</dbReference>
<evidence type="ECO:0000256" key="2">
    <source>
        <dbReference type="ARBA" id="ARBA00022801"/>
    </source>
</evidence>
<keyword evidence="4" id="KW-0812">Transmembrane</keyword>
<dbReference type="OrthoDB" id="73775at2"/>
<dbReference type="Proteomes" id="UP000295198">
    <property type="component" value="Unassembled WGS sequence"/>
</dbReference>
<dbReference type="InterPro" id="IPR051201">
    <property type="entry name" value="Chloro_Bact_Ser_Proteases"/>
</dbReference>
<dbReference type="GO" id="GO:0004252">
    <property type="term" value="F:serine-type endopeptidase activity"/>
    <property type="evidence" value="ECO:0007669"/>
    <property type="project" value="InterPro"/>
</dbReference>